<name>A0A8J3N922_9CHLR</name>
<sequence>MTLLSAFPIGPRSIGKAVGPRHLLLSELTIIVPVNNNPQGIQRLLSVCMLLFSPDEHPAAILIVDNLSSPPLTLSPAYRTWGLPVHLLTCTKPGAAAARNLGARHATTPWLLFLDSDCIPTVGLIDGYRHALDGSVAYAGCVRSAEDDPLSRYYETQEILRPLPVWYKEHERPAYLITANALVWRPAFWATGGFDTHFLHAAGEDIDLGLRLWEQSTLAFAPSACVQHTFEPTLRSFVCRFFRYGKGNRTLATRYATDLTPHPFVPNHPSLRNRVLALAQFLALWFGYQVGRLDTRWSRPLPLTPWNTTEAPRQAHLDQQAAGPPR</sequence>
<evidence type="ECO:0000313" key="7">
    <source>
        <dbReference type="EMBL" id="GHP00299.1"/>
    </source>
</evidence>
<evidence type="ECO:0000256" key="1">
    <source>
        <dbReference type="ARBA" id="ARBA00004776"/>
    </source>
</evidence>
<evidence type="ECO:0000256" key="4">
    <source>
        <dbReference type="ARBA" id="ARBA00022679"/>
    </source>
</evidence>
<dbReference type="Proteomes" id="UP000597444">
    <property type="component" value="Unassembled WGS sequence"/>
</dbReference>
<evidence type="ECO:0000256" key="2">
    <source>
        <dbReference type="ARBA" id="ARBA00006739"/>
    </source>
</evidence>
<evidence type="ECO:0000313" key="8">
    <source>
        <dbReference type="Proteomes" id="UP000597444"/>
    </source>
</evidence>
<dbReference type="GO" id="GO:0016757">
    <property type="term" value="F:glycosyltransferase activity"/>
    <property type="evidence" value="ECO:0007669"/>
    <property type="project" value="UniProtKB-KW"/>
</dbReference>
<dbReference type="CDD" id="cd00761">
    <property type="entry name" value="Glyco_tranf_GTA_type"/>
    <property type="match status" value="1"/>
</dbReference>
<feature type="region of interest" description="Disordered" evidence="5">
    <location>
        <begin position="304"/>
        <end position="326"/>
    </location>
</feature>
<dbReference type="Pfam" id="PF00535">
    <property type="entry name" value="Glycos_transf_2"/>
    <property type="match status" value="1"/>
</dbReference>
<dbReference type="InterPro" id="IPR029044">
    <property type="entry name" value="Nucleotide-diphossugar_trans"/>
</dbReference>
<evidence type="ECO:0000256" key="5">
    <source>
        <dbReference type="SAM" id="MobiDB-lite"/>
    </source>
</evidence>
<comment type="similarity">
    <text evidence="2">Belongs to the glycosyltransferase 2 family.</text>
</comment>
<dbReference type="PANTHER" id="PTHR43179:SF12">
    <property type="entry name" value="GALACTOFURANOSYLTRANSFERASE GLFT2"/>
    <property type="match status" value="1"/>
</dbReference>
<comment type="pathway">
    <text evidence="1">Cell wall biogenesis; cell wall polysaccharide biosynthesis.</text>
</comment>
<dbReference type="SUPFAM" id="SSF53448">
    <property type="entry name" value="Nucleotide-diphospho-sugar transferases"/>
    <property type="match status" value="1"/>
</dbReference>
<evidence type="ECO:0000256" key="3">
    <source>
        <dbReference type="ARBA" id="ARBA00022676"/>
    </source>
</evidence>
<reference evidence="7" key="1">
    <citation type="submission" date="2020-10" db="EMBL/GenBank/DDBJ databases">
        <title>Taxonomic study of unclassified bacteria belonging to the class Ktedonobacteria.</title>
        <authorList>
            <person name="Yabe S."/>
            <person name="Wang C.M."/>
            <person name="Zheng Y."/>
            <person name="Sakai Y."/>
            <person name="Cavaletti L."/>
            <person name="Monciardini P."/>
            <person name="Donadio S."/>
        </authorList>
    </citation>
    <scope>NUCLEOTIDE SEQUENCE</scope>
    <source>
        <strain evidence="7">ID150040</strain>
    </source>
</reference>
<organism evidence="7 8">
    <name type="scientific">Reticulibacter mediterranei</name>
    <dbReference type="NCBI Taxonomy" id="2778369"/>
    <lineage>
        <taxon>Bacteria</taxon>
        <taxon>Bacillati</taxon>
        <taxon>Chloroflexota</taxon>
        <taxon>Ktedonobacteria</taxon>
        <taxon>Ktedonobacterales</taxon>
        <taxon>Reticulibacteraceae</taxon>
        <taxon>Reticulibacter</taxon>
    </lineage>
</organism>
<keyword evidence="4" id="KW-0808">Transferase</keyword>
<gene>
    <name evidence="7" type="ORF">KSF_103460</name>
</gene>
<dbReference type="PANTHER" id="PTHR43179">
    <property type="entry name" value="RHAMNOSYLTRANSFERASE WBBL"/>
    <property type="match status" value="1"/>
</dbReference>
<accession>A0A8J3N922</accession>
<dbReference type="AlphaFoldDB" id="A0A8J3N922"/>
<keyword evidence="8" id="KW-1185">Reference proteome</keyword>
<dbReference type="EMBL" id="BNJK01000002">
    <property type="protein sequence ID" value="GHP00299.1"/>
    <property type="molecule type" value="Genomic_DNA"/>
</dbReference>
<feature type="domain" description="Glycosyltransferase 2-like" evidence="6">
    <location>
        <begin position="29"/>
        <end position="167"/>
    </location>
</feature>
<comment type="caution">
    <text evidence="7">The sequence shown here is derived from an EMBL/GenBank/DDBJ whole genome shotgun (WGS) entry which is preliminary data.</text>
</comment>
<proteinExistence type="inferred from homology"/>
<dbReference type="RefSeq" id="WP_220210843.1">
    <property type="nucleotide sequence ID" value="NZ_BNJK01000002.1"/>
</dbReference>
<dbReference type="Gene3D" id="3.90.550.10">
    <property type="entry name" value="Spore Coat Polysaccharide Biosynthesis Protein SpsA, Chain A"/>
    <property type="match status" value="1"/>
</dbReference>
<dbReference type="InterPro" id="IPR001173">
    <property type="entry name" value="Glyco_trans_2-like"/>
</dbReference>
<protein>
    <recommendedName>
        <fullName evidence="6">Glycosyltransferase 2-like domain-containing protein</fullName>
    </recommendedName>
</protein>
<keyword evidence="3" id="KW-0328">Glycosyltransferase</keyword>
<evidence type="ECO:0000259" key="6">
    <source>
        <dbReference type="Pfam" id="PF00535"/>
    </source>
</evidence>